<sequence length="113" mass="12621">MKGDRVEIVVDAGDTTRTYEVVATRAGRRVEVTIGRGVVEVAEVTRSGTPVRTARFMSSRLLALVEHPAPRPPTEDERADEARERARNMSRARMTEHRELPERDGTENDHVAG</sequence>
<dbReference type="Proteomes" id="UP000578449">
    <property type="component" value="Unassembled WGS sequence"/>
</dbReference>
<comment type="caution">
    <text evidence="2">The sequence shown here is derived from an EMBL/GenBank/DDBJ whole genome shotgun (WGS) entry which is preliminary data.</text>
</comment>
<gene>
    <name evidence="2" type="ORF">HNP84_008982</name>
</gene>
<evidence type="ECO:0000256" key="1">
    <source>
        <dbReference type="SAM" id="MobiDB-lite"/>
    </source>
</evidence>
<organism evidence="2 3">
    <name type="scientific">Thermocatellispora tengchongensis</name>
    <dbReference type="NCBI Taxonomy" id="1073253"/>
    <lineage>
        <taxon>Bacteria</taxon>
        <taxon>Bacillati</taxon>
        <taxon>Actinomycetota</taxon>
        <taxon>Actinomycetes</taxon>
        <taxon>Streptosporangiales</taxon>
        <taxon>Streptosporangiaceae</taxon>
        <taxon>Thermocatellispora</taxon>
    </lineage>
</organism>
<evidence type="ECO:0000313" key="3">
    <source>
        <dbReference type="Proteomes" id="UP000578449"/>
    </source>
</evidence>
<dbReference type="AlphaFoldDB" id="A0A840PJT2"/>
<proteinExistence type="predicted"/>
<feature type="compositionally biased region" description="Basic and acidic residues" evidence="1">
    <location>
        <begin position="73"/>
        <end position="113"/>
    </location>
</feature>
<dbReference type="EMBL" id="JACHGN010000028">
    <property type="protein sequence ID" value="MBB5139219.1"/>
    <property type="molecule type" value="Genomic_DNA"/>
</dbReference>
<feature type="region of interest" description="Disordered" evidence="1">
    <location>
        <begin position="67"/>
        <end position="113"/>
    </location>
</feature>
<evidence type="ECO:0000313" key="2">
    <source>
        <dbReference type="EMBL" id="MBB5139219.1"/>
    </source>
</evidence>
<reference evidence="2 3" key="1">
    <citation type="submission" date="2020-08" db="EMBL/GenBank/DDBJ databases">
        <title>Genomic Encyclopedia of Type Strains, Phase IV (KMG-IV): sequencing the most valuable type-strain genomes for metagenomic binning, comparative biology and taxonomic classification.</title>
        <authorList>
            <person name="Goeker M."/>
        </authorList>
    </citation>
    <scope>NUCLEOTIDE SEQUENCE [LARGE SCALE GENOMIC DNA]</scope>
    <source>
        <strain evidence="2 3">DSM 45615</strain>
    </source>
</reference>
<accession>A0A840PJT2</accession>
<keyword evidence="3" id="KW-1185">Reference proteome</keyword>
<protein>
    <submittedName>
        <fullName evidence="2">Uncharacterized protein</fullName>
    </submittedName>
</protein>
<name>A0A840PJT2_9ACTN</name>
<dbReference type="RefSeq" id="WP_246519417.1">
    <property type="nucleotide sequence ID" value="NZ_BAABIX010000026.1"/>
</dbReference>